<dbReference type="SUPFAM" id="SSF53448">
    <property type="entry name" value="Nucleotide-diphospho-sugar transferases"/>
    <property type="match status" value="1"/>
</dbReference>
<organism evidence="2">
    <name type="scientific">marine sediment metagenome</name>
    <dbReference type="NCBI Taxonomy" id="412755"/>
    <lineage>
        <taxon>unclassified sequences</taxon>
        <taxon>metagenomes</taxon>
        <taxon>ecological metagenomes</taxon>
    </lineage>
</organism>
<dbReference type="PANTHER" id="PTHR43630">
    <property type="entry name" value="POLY-BETA-1,6-N-ACETYL-D-GLUCOSAMINE SYNTHASE"/>
    <property type="match status" value="1"/>
</dbReference>
<accession>X1S8U2</accession>
<reference evidence="2" key="1">
    <citation type="journal article" date="2014" name="Front. Microbiol.">
        <title>High frequency of phylogenetically diverse reductive dehalogenase-homologous genes in deep subseafloor sedimentary metagenomes.</title>
        <authorList>
            <person name="Kawai M."/>
            <person name="Futagami T."/>
            <person name="Toyoda A."/>
            <person name="Takaki Y."/>
            <person name="Nishi S."/>
            <person name="Hori S."/>
            <person name="Arai W."/>
            <person name="Tsubouchi T."/>
            <person name="Morono Y."/>
            <person name="Uchiyama I."/>
            <person name="Ito T."/>
            <person name="Fujiyama A."/>
            <person name="Inagaki F."/>
            <person name="Takami H."/>
        </authorList>
    </citation>
    <scope>NUCLEOTIDE SEQUENCE</scope>
    <source>
        <strain evidence="2">Expedition CK06-06</strain>
    </source>
</reference>
<proteinExistence type="predicted"/>
<feature type="non-terminal residue" evidence="2">
    <location>
        <position position="115"/>
    </location>
</feature>
<feature type="domain" description="Glycosyltransferase 2-like" evidence="1">
    <location>
        <begin position="6"/>
        <end position="113"/>
    </location>
</feature>
<evidence type="ECO:0000259" key="1">
    <source>
        <dbReference type="Pfam" id="PF00535"/>
    </source>
</evidence>
<protein>
    <recommendedName>
        <fullName evidence="1">Glycosyltransferase 2-like domain-containing protein</fullName>
    </recommendedName>
</protein>
<evidence type="ECO:0000313" key="2">
    <source>
        <dbReference type="EMBL" id="GAI89378.1"/>
    </source>
</evidence>
<dbReference type="InterPro" id="IPR029044">
    <property type="entry name" value="Nucleotide-diphossugar_trans"/>
</dbReference>
<dbReference type="EMBL" id="BARW01021534">
    <property type="protein sequence ID" value="GAI89378.1"/>
    <property type="molecule type" value="Genomic_DNA"/>
</dbReference>
<dbReference type="Gene3D" id="3.90.550.10">
    <property type="entry name" value="Spore Coat Polysaccharide Biosynthesis Protein SpsA, Chain A"/>
    <property type="match status" value="1"/>
</dbReference>
<gene>
    <name evidence="2" type="ORF">S12H4_36153</name>
</gene>
<sequence>MEQKISVISVVHNEEKLIRRCLESVKDVADEILILHDGPCKDNTLDIAREYTDKVLTTKKNVGVPGPILPILFRKAKGPWILKLDADEFLSPEMKKNVKKLVQNPEADAYVFRWP</sequence>
<dbReference type="Pfam" id="PF00535">
    <property type="entry name" value="Glycos_transf_2"/>
    <property type="match status" value="1"/>
</dbReference>
<name>X1S8U2_9ZZZZ</name>
<dbReference type="InterPro" id="IPR001173">
    <property type="entry name" value="Glyco_trans_2-like"/>
</dbReference>
<dbReference type="AlphaFoldDB" id="X1S8U2"/>
<comment type="caution">
    <text evidence="2">The sequence shown here is derived from an EMBL/GenBank/DDBJ whole genome shotgun (WGS) entry which is preliminary data.</text>
</comment>
<dbReference type="PANTHER" id="PTHR43630:SF2">
    <property type="entry name" value="GLYCOSYLTRANSFERASE"/>
    <property type="match status" value="1"/>
</dbReference>